<dbReference type="AlphaFoldDB" id="A0A1I3QWS9"/>
<dbReference type="RefSeq" id="WP_092055282.1">
    <property type="nucleotide sequence ID" value="NZ_FOQD01000019.1"/>
</dbReference>
<reference evidence="2" key="1">
    <citation type="submission" date="2016-10" db="EMBL/GenBank/DDBJ databases">
        <authorList>
            <person name="Varghese N."/>
            <person name="Submissions S."/>
        </authorList>
    </citation>
    <scope>NUCLEOTIDE SEQUENCE [LARGE SCALE GENOMIC DNA]</scope>
    <source>
        <strain evidence="2">DSM 26348</strain>
    </source>
</reference>
<evidence type="ECO:0008006" key="3">
    <source>
        <dbReference type="Google" id="ProtNLM"/>
    </source>
</evidence>
<protein>
    <recommendedName>
        <fullName evidence="3">STAS domain-containing protein</fullName>
    </recommendedName>
</protein>
<dbReference type="Proteomes" id="UP000199518">
    <property type="component" value="Unassembled WGS sequence"/>
</dbReference>
<dbReference type="EMBL" id="FOQD01000019">
    <property type="protein sequence ID" value="SFJ38180.1"/>
    <property type="molecule type" value="Genomic_DNA"/>
</dbReference>
<evidence type="ECO:0000313" key="2">
    <source>
        <dbReference type="Proteomes" id="UP000199518"/>
    </source>
</evidence>
<keyword evidence="2" id="KW-1185">Reference proteome</keyword>
<proteinExistence type="predicted"/>
<accession>A0A1I3QWS9</accession>
<organism evidence="1 2">
    <name type="scientific">Planctomicrobium piriforme</name>
    <dbReference type="NCBI Taxonomy" id="1576369"/>
    <lineage>
        <taxon>Bacteria</taxon>
        <taxon>Pseudomonadati</taxon>
        <taxon>Planctomycetota</taxon>
        <taxon>Planctomycetia</taxon>
        <taxon>Planctomycetales</taxon>
        <taxon>Planctomycetaceae</taxon>
        <taxon>Planctomicrobium</taxon>
    </lineage>
</organism>
<sequence length="118" mass="13399">MLPLDATLRNDYLRIFIREGQPDASSVMAMQMEFVELLAAASIADVVIVDLPHVEQVSDELLRMIRTWQKITTMAGRQFRLNGISQLIAQVLPTFGPPGNSSMQGMHRRTREYRLARV</sequence>
<name>A0A1I3QWS9_9PLAN</name>
<evidence type="ECO:0000313" key="1">
    <source>
        <dbReference type="EMBL" id="SFJ38180.1"/>
    </source>
</evidence>
<gene>
    <name evidence="1" type="ORF">SAMN05421753_11968</name>
</gene>